<gene>
    <name evidence="1" type="ORF">Gogos_000710</name>
</gene>
<dbReference type="EMBL" id="JABEZY010000013">
    <property type="protein sequence ID" value="MBA0751810.1"/>
    <property type="molecule type" value="Genomic_DNA"/>
</dbReference>
<proteinExistence type="predicted"/>
<dbReference type="AlphaFoldDB" id="A0A7J9CTI1"/>
<dbReference type="Proteomes" id="UP000593579">
    <property type="component" value="Unassembled WGS sequence"/>
</dbReference>
<sequence>MPCFTLPIHVSVLPKIHRLLFLPSSFLLHSSRRLLLLFFTSLWCHNWT</sequence>
<evidence type="ECO:0000313" key="2">
    <source>
        <dbReference type="Proteomes" id="UP000593579"/>
    </source>
</evidence>
<comment type="caution">
    <text evidence="1">The sequence shown here is derived from an EMBL/GenBank/DDBJ whole genome shotgun (WGS) entry which is preliminary data.</text>
</comment>
<organism evidence="1 2">
    <name type="scientific">Gossypium gossypioides</name>
    <name type="common">Mexican cotton</name>
    <name type="synonym">Selera gossypioides</name>
    <dbReference type="NCBI Taxonomy" id="34282"/>
    <lineage>
        <taxon>Eukaryota</taxon>
        <taxon>Viridiplantae</taxon>
        <taxon>Streptophyta</taxon>
        <taxon>Embryophyta</taxon>
        <taxon>Tracheophyta</taxon>
        <taxon>Spermatophyta</taxon>
        <taxon>Magnoliopsida</taxon>
        <taxon>eudicotyledons</taxon>
        <taxon>Gunneridae</taxon>
        <taxon>Pentapetalae</taxon>
        <taxon>rosids</taxon>
        <taxon>malvids</taxon>
        <taxon>Malvales</taxon>
        <taxon>Malvaceae</taxon>
        <taxon>Malvoideae</taxon>
        <taxon>Gossypium</taxon>
    </lineage>
</organism>
<protein>
    <submittedName>
        <fullName evidence="1">Uncharacterized protein</fullName>
    </submittedName>
</protein>
<evidence type="ECO:0000313" key="1">
    <source>
        <dbReference type="EMBL" id="MBA0751810.1"/>
    </source>
</evidence>
<name>A0A7J9CTI1_GOSGO</name>
<reference evidence="1 2" key="1">
    <citation type="journal article" date="2019" name="Genome Biol. Evol.">
        <title>Insights into the evolution of the New World diploid cottons (Gossypium, subgenus Houzingenia) based on genome sequencing.</title>
        <authorList>
            <person name="Grover C.E."/>
            <person name="Arick M.A. 2nd"/>
            <person name="Thrash A."/>
            <person name="Conover J.L."/>
            <person name="Sanders W.S."/>
            <person name="Peterson D.G."/>
            <person name="Frelichowski J.E."/>
            <person name="Scheffler J.A."/>
            <person name="Scheffler B.E."/>
            <person name="Wendel J.F."/>
        </authorList>
    </citation>
    <scope>NUCLEOTIDE SEQUENCE [LARGE SCALE GENOMIC DNA]</scope>
    <source>
        <strain evidence="1">5</strain>
        <tissue evidence="1">Leaf</tissue>
    </source>
</reference>
<accession>A0A7J9CTI1</accession>
<keyword evidence="2" id="KW-1185">Reference proteome</keyword>